<protein>
    <submittedName>
        <fullName evidence="3">Uncharacterized protein</fullName>
    </submittedName>
</protein>
<feature type="region of interest" description="Disordered" evidence="2">
    <location>
        <begin position="78"/>
        <end position="133"/>
    </location>
</feature>
<feature type="compositionally biased region" description="Basic and acidic residues" evidence="2">
    <location>
        <begin position="78"/>
        <end position="98"/>
    </location>
</feature>
<dbReference type="AlphaFoldDB" id="A0A0B7IYR6"/>
<organism evidence="3 4">
    <name type="scientific">Candidatus Methylopumilus turicensis</name>
    <dbReference type="NCBI Taxonomy" id="1581680"/>
    <lineage>
        <taxon>Bacteria</taxon>
        <taxon>Pseudomonadati</taxon>
        <taxon>Pseudomonadota</taxon>
        <taxon>Betaproteobacteria</taxon>
        <taxon>Nitrosomonadales</taxon>
        <taxon>Methylophilaceae</taxon>
        <taxon>Candidatus Methylopumilus</taxon>
    </lineage>
</organism>
<dbReference type="RefSeq" id="WP_045751918.1">
    <property type="nucleotide sequence ID" value="NZ_LN794158.1"/>
</dbReference>
<accession>A0A0B7IYR6</accession>
<proteinExistence type="predicted"/>
<dbReference type="KEGG" id="mbac:BN1209_0521"/>
<evidence type="ECO:0000313" key="3">
    <source>
        <dbReference type="EMBL" id="CEN55566.1"/>
    </source>
</evidence>
<gene>
    <name evidence="3" type="ORF">BN1209_0521</name>
</gene>
<evidence type="ECO:0000256" key="1">
    <source>
        <dbReference type="SAM" id="Coils"/>
    </source>
</evidence>
<sequence>MKSVNVDYVAKAKALNEEDRDRVLSRMCGKLPKRLHKEKLTVEEAIAIQLELEDEQLEEWRANMAVIQEKAAKAKLKADEKAAKSKSKDAPFKTKDAPLKTSTETKVQPSAKPAVAAKVAVQAKAPVTPAVKK</sequence>
<keyword evidence="1" id="KW-0175">Coiled coil</keyword>
<keyword evidence="4" id="KW-1185">Reference proteome</keyword>
<reference evidence="4" key="1">
    <citation type="submission" date="2014-12" db="EMBL/GenBank/DDBJ databases">
        <authorList>
            <person name="Salcher M.M."/>
        </authorList>
    </citation>
    <scope>NUCLEOTIDE SEQUENCE [LARGE SCALE GENOMIC DNA]</scope>
    <source>
        <strain evidence="4">MMS-10A-171</strain>
    </source>
</reference>
<dbReference type="EMBL" id="LN794158">
    <property type="protein sequence ID" value="CEN55566.1"/>
    <property type="molecule type" value="Genomic_DNA"/>
</dbReference>
<feature type="compositionally biased region" description="Low complexity" evidence="2">
    <location>
        <begin position="106"/>
        <end position="133"/>
    </location>
</feature>
<name>A0A0B7IYR6_9PROT</name>
<dbReference type="STRING" id="1581680.BN1209_0521"/>
<dbReference type="HOGENOM" id="CLU_1925110_0_0_4"/>
<evidence type="ECO:0000313" key="4">
    <source>
        <dbReference type="Proteomes" id="UP000056322"/>
    </source>
</evidence>
<dbReference type="Proteomes" id="UP000056322">
    <property type="component" value="Chromosome 1"/>
</dbReference>
<evidence type="ECO:0000256" key="2">
    <source>
        <dbReference type="SAM" id="MobiDB-lite"/>
    </source>
</evidence>
<feature type="coiled-coil region" evidence="1">
    <location>
        <begin position="50"/>
        <end position="77"/>
    </location>
</feature>